<accession>A0A9Q1CT39</accession>
<evidence type="ECO:0000313" key="2">
    <source>
        <dbReference type="Proteomes" id="UP001152320"/>
    </source>
</evidence>
<sequence length="130" mass="14931">MKATGLLGEELSPETTLCSEHFEKDCFAIIRTGRRCLLKNSIRTKNLGQKRKKYDSVIPQTLSIKMFRIGQRVQAVDEIGRWEVGRVISIDNNGRPTVKFVGWEEDYNVQPLENEVRIPVDFYSHSAGKF</sequence>
<comment type="caution">
    <text evidence="1">The sequence shown here is derived from an EMBL/GenBank/DDBJ whole genome shotgun (WGS) entry which is preliminary data.</text>
</comment>
<dbReference type="AlphaFoldDB" id="A0A9Q1CT39"/>
<keyword evidence="2" id="KW-1185">Reference proteome</keyword>
<evidence type="ECO:0000313" key="1">
    <source>
        <dbReference type="EMBL" id="KAJ8050590.1"/>
    </source>
</evidence>
<dbReference type="EMBL" id="JAIZAY010000001">
    <property type="protein sequence ID" value="KAJ8050590.1"/>
    <property type="molecule type" value="Genomic_DNA"/>
</dbReference>
<gene>
    <name evidence="1" type="ORF">HOLleu_03852</name>
</gene>
<organism evidence="1 2">
    <name type="scientific">Holothuria leucospilota</name>
    <name type="common">Black long sea cucumber</name>
    <name type="synonym">Mertensiothuria leucospilota</name>
    <dbReference type="NCBI Taxonomy" id="206669"/>
    <lineage>
        <taxon>Eukaryota</taxon>
        <taxon>Metazoa</taxon>
        <taxon>Echinodermata</taxon>
        <taxon>Eleutherozoa</taxon>
        <taxon>Echinozoa</taxon>
        <taxon>Holothuroidea</taxon>
        <taxon>Aspidochirotacea</taxon>
        <taxon>Aspidochirotida</taxon>
        <taxon>Holothuriidae</taxon>
        <taxon>Holothuria</taxon>
    </lineage>
</organism>
<dbReference type="Proteomes" id="UP001152320">
    <property type="component" value="Chromosome 1"/>
</dbReference>
<dbReference type="Gene3D" id="2.30.30.140">
    <property type="match status" value="1"/>
</dbReference>
<reference evidence="1" key="1">
    <citation type="submission" date="2021-10" db="EMBL/GenBank/DDBJ databases">
        <title>Tropical sea cucumber genome reveals ecological adaptation and Cuvierian tubules defense mechanism.</title>
        <authorList>
            <person name="Chen T."/>
        </authorList>
    </citation>
    <scope>NUCLEOTIDE SEQUENCE</scope>
    <source>
        <strain evidence="1">Nanhai2018</strain>
        <tissue evidence="1">Muscle</tissue>
    </source>
</reference>
<proteinExistence type="predicted"/>
<name>A0A9Q1CT39_HOLLE</name>
<protein>
    <submittedName>
        <fullName evidence="1">Uncharacterized protein</fullName>
    </submittedName>
</protein>
<dbReference type="OrthoDB" id="5982876at2759"/>